<reference evidence="6" key="1">
    <citation type="submission" date="2020-05" db="EMBL/GenBank/DDBJ databases">
        <authorList>
            <person name="Chiriac C."/>
            <person name="Salcher M."/>
            <person name="Ghai R."/>
            <person name="Kavagutti S V."/>
        </authorList>
    </citation>
    <scope>NUCLEOTIDE SEQUENCE</scope>
</reference>
<evidence type="ECO:0000256" key="4">
    <source>
        <dbReference type="ARBA" id="ARBA00023002"/>
    </source>
</evidence>
<dbReference type="PRINTS" id="PR00469">
    <property type="entry name" value="PNDRDTASEII"/>
</dbReference>
<evidence type="ECO:0000256" key="3">
    <source>
        <dbReference type="ARBA" id="ARBA00022827"/>
    </source>
</evidence>
<evidence type="ECO:0000256" key="1">
    <source>
        <dbReference type="ARBA" id="ARBA00006442"/>
    </source>
</evidence>
<dbReference type="GO" id="GO:0004174">
    <property type="term" value="F:electron-transferring-flavoprotein dehydrogenase activity"/>
    <property type="evidence" value="ECO:0007669"/>
    <property type="project" value="TreeGrafter"/>
</dbReference>
<sequence>MPKSQKLSGEQSPFRDSKTKPRVVVAGLGDVGVLVATRLSRRCEVVAISTRPALVSGQELGTRLTDPTSWRRTYLVPYQRFRRLDRVRQIQGRIIAVDLEASSVEVECSDASRVVEPYDIFVIATGASNGFWRHDRIEDIATTDAGLVSLSEELKAAKTIAVVGGGTTGVSVADNLARRGGAEVHLFHSGEQPLPGYHPKARSWITRVLTADGVNLHSGHRAITQEGFTGERLTHDPIEWATGQEPFTADVTLWAVGGMRPHSNFLPAEVLDDSGFVIVDEYLRLPGHGNVFAVGDVAASDPHRSSARNWGFRVVVANVRSELKGSEKLKRFHAPEYRWGSILGLQPEGLTVVQPDGRRFRIPRWIAEPLLMRVFVTRYLYGGLRRGSRS</sequence>
<dbReference type="PRINTS" id="PR00368">
    <property type="entry name" value="FADPNR"/>
</dbReference>
<dbReference type="PANTHER" id="PTHR43735">
    <property type="entry name" value="APOPTOSIS-INDUCING FACTOR 1"/>
    <property type="match status" value="1"/>
</dbReference>
<organism evidence="6">
    <name type="scientific">freshwater metagenome</name>
    <dbReference type="NCBI Taxonomy" id="449393"/>
    <lineage>
        <taxon>unclassified sequences</taxon>
        <taxon>metagenomes</taxon>
        <taxon>ecological metagenomes</taxon>
    </lineage>
</organism>
<dbReference type="AlphaFoldDB" id="A0A6J7K4V0"/>
<protein>
    <submittedName>
        <fullName evidence="6">Unannotated protein</fullName>
    </submittedName>
</protein>
<dbReference type="GO" id="GO:0005737">
    <property type="term" value="C:cytoplasm"/>
    <property type="evidence" value="ECO:0007669"/>
    <property type="project" value="TreeGrafter"/>
</dbReference>
<dbReference type="SUPFAM" id="SSF51905">
    <property type="entry name" value="FAD/NAD(P)-binding domain"/>
    <property type="match status" value="2"/>
</dbReference>
<keyword evidence="3" id="KW-0274">FAD</keyword>
<dbReference type="Pfam" id="PF07992">
    <property type="entry name" value="Pyr_redox_2"/>
    <property type="match status" value="1"/>
</dbReference>
<dbReference type="Gene3D" id="3.50.50.100">
    <property type="match status" value="1"/>
</dbReference>
<dbReference type="PANTHER" id="PTHR43735:SF3">
    <property type="entry name" value="FERROPTOSIS SUPPRESSOR PROTEIN 1"/>
    <property type="match status" value="1"/>
</dbReference>
<gene>
    <name evidence="6" type="ORF">UFOPK3789_00691</name>
</gene>
<comment type="similarity">
    <text evidence="1">Belongs to the FAD-dependent oxidoreductase family.</text>
</comment>
<keyword evidence="2" id="KW-0285">Flavoprotein</keyword>
<dbReference type="InterPro" id="IPR023753">
    <property type="entry name" value="FAD/NAD-binding_dom"/>
</dbReference>
<dbReference type="GO" id="GO:0050660">
    <property type="term" value="F:flavin adenine dinucleotide binding"/>
    <property type="evidence" value="ECO:0007669"/>
    <property type="project" value="TreeGrafter"/>
</dbReference>
<evidence type="ECO:0000313" key="6">
    <source>
        <dbReference type="EMBL" id="CAB4951130.1"/>
    </source>
</evidence>
<keyword evidence="4" id="KW-0560">Oxidoreductase</keyword>
<dbReference type="EMBL" id="CAFBNL010000030">
    <property type="protein sequence ID" value="CAB4951130.1"/>
    <property type="molecule type" value="Genomic_DNA"/>
</dbReference>
<evidence type="ECO:0000259" key="5">
    <source>
        <dbReference type="Pfam" id="PF07992"/>
    </source>
</evidence>
<name>A0A6J7K4V0_9ZZZZ</name>
<proteinExistence type="inferred from homology"/>
<dbReference type="InterPro" id="IPR036188">
    <property type="entry name" value="FAD/NAD-bd_sf"/>
</dbReference>
<accession>A0A6J7K4V0</accession>
<feature type="domain" description="FAD/NAD(P)-binding" evidence="5">
    <location>
        <begin position="22"/>
        <end position="301"/>
    </location>
</feature>
<evidence type="ECO:0000256" key="2">
    <source>
        <dbReference type="ARBA" id="ARBA00022630"/>
    </source>
</evidence>